<evidence type="ECO:0000313" key="3">
    <source>
        <dbReference type="Proteomes" id="UP000789396"/>
    </source>
</evidence>
<gene>
    <name evidence="2" type="ORF">RFULGI_LOCUS5277</name>
</gene>
<keyword evidence="3" id="KW-1185">Reference proteome</keyword>
<feature type="compositionally biased region" description="Basic residues" evidence="1">
    <location>
        <begin position="121"/>
        <end position="131"/>
    </location>
</feature>
<evidence type="ECO:0000256" key="1">
    <source>
        <dbReference type="SAM" id="MobiDB-lite"/>
    </source>
</evidence>
<feature type="region of interest" description="Disordered" evidence="1">
    <location>
        <begin position="101"/>
        <end position="168"/>
    </location>
</feature>
<name>A0A9N9BF76_9GLOM</name>
<dbReference type="AlphaFoldDB" id="A0A9N9BF76"/>
<organism evidence="2 3">
    <name type="scientific">Racocetra fulgida</name>
    <dbReference type="NCBI Taxonomy" id="60492"/>
    <lineage>
        <taxon>Eukaryota</taxon>
        <taxon>Fungi</taxon>
        <taxon>Fungi incertae sedis</taxon>
        <taxon>Mucoromycota</taxon>
        <taxon>Glomeromycotina</taxon>
        <taxon>Glomeromycetes</taxon>
        <taxon>Diversisporales</taxon>
        <taxon>Gigasporaceae</taxon>
        <taxon>Racocetra</taxon>
    </lineage>
</organism>
<accession>A0A9N9BF76</accession>
<protein>
    <submittedName>
        <fullName evidence="2">5405_t:CDS:1</fullName>
    </submittedName>
</protein>
<evidence type="ECO:0000313" key="2">
    <source>
        <dbReference type="EMBL" id="CAG8566368.1"/>
    </source>
</evidence>
<dbReference type="OrthoDB" id="2396460at2759"/>
<comment type="caution">
    <text evidence="2">The sequence shown here is derived from an EMBL/GenBank/DDBJ whole genome shotgun (WGS) entry which is preliminary data.</text>
</comment>
<proteinExistence type="predicted"/>
<dbReference type="Proteomes" id="UP000789396">
    <property type="component" value="Unassembled WGS sequence"/>
</dbReference>
<reference evidence="2" key="1">
    <citation type="submission" date="2021-06" db="EMBL/GenBank/DDBJ databases">
        <authorList>
            <person name="Kallberg Y."/>
            <person name="Tangrot J."/>
            <person name="Rosling A."/>
        </authorList>
    </citation>
    <scope>NUCLEOTIDE SEQUENCE</scope>
    <source>
        <strain evidence="2">IN212</strain>
    </source>
</reference>
<sequence>MSNLNLDEQPYLNSYLVQLYEDYLPCPKLFPMHYINKICSNDVFSPEVCRAVQKRHDYGEVFNLALKAVRSAVEKGGDSLRRLKRSLNDWFAEEQKLSYTNNDEMENFNPDQVQNPIERRQKGRPPTKRFKSNVELSQSKSKKSTSKIVQNKYGKCESAGHYAPTCKK</sequence>
<dbReference type="EMBL" id="CAJVPZ010005827">
    <property type="protein sequence ID" value="CAG8566368.1"/>
    <property type="molecule type" value="Genomic_DNA"/>
</dbReference>